<reference evidence="1 2" key="1">
    <citation type="submission" date="2018-06" db="EMBL/GenBank/DDBJ databases">
        <title>Extensive metabolic versatility and redundancy in microbially diverse, dynamic hydrothermal sediments.</title>
        <authorList>
            <person name="Dombrowski N."/>
            <person name="Teske A."/>
            <person name="Baker B.J."/>
        </authorList>
    </citation>
    <scope>NUCLEOTIDE SEQUENCE [LARGE SCALE GENOMIC DNA]</scope>
    <source>
        <strain evidence="1">B36_G15</strain>
    </source>
</reference>
<protein>
    <recommendedName>
        <fullName evidence="3">DUF86 domain-containing protein</fullName>
    </recommendedName>
</protein>
<accession>A0A660SD57</accession>
<sequence length="137" mass="15977">MDPKRLIELIDNNVGKLKYLIGNRTKFLADPQRSNQARYLYPSVVNNLTQIACHIQDRENWRPPINPADIFILMADNEIIHHHIVPDLKRAIRLSTRVAKIPKEELFEELKAVIRAITMCNDAFKVYFQLKELDKLG</sequence>
<gene>
    <name evidence="1" type="ORF">DRP53_10170</name>
</gene>
<dbReference type="Proteomes" id="UP000268469">
    <property type="component" value="Unassembled WGS sequence"/>
</dbReference>
<proteinExistence type="predicted"/>
<dbReference type="AlphaFoldDB" id="A0A660SD57"/>
<evidence type="ECO:0000313" key="2">
    <source>
        <dbReference type="Proteomes" id="UP000268469"/>
    </source>
</evidence>
<dbReference type="EMBL" id="QNBE01000136">
    <property type="protein sequence ID" value="RKX68714.1"/>
    <property type="molecule type" value="Genomic_DNA"/>
</dbReference>
<dbReference type="Gene3D" id="1.20.120.580">
    <property type="entry name" value="bsu32300-like"/>
    <property type="match status" value="1"/>
</dbReference>
<evidence type="ECO:0000313" key="1">
    <source>
        <dbReference type="EMBL" id="RKX68714.1"/>
    </source>
</evidence>
<organism evidence="1 2">
    <name type="scientific">candidate division WOR-3 bacterium</name>
    <dbReference type="NCBI Taxonomy" id="2052148"/>
    <lineage>
        <taxon>Bacteria</taxon>
        <taxon>Bacteria division WOR-3</taxon>
    </lineage>
</organism>
<dbReference type="InterPro" id="IPR037038">
    <property type="entry name" value="HepT-like_sf"/>
</dbReference>
<name>A0A660SD57_UNCW3</name>
<evidence type="ECO:0008006" key="3">
    <source>
        <dbReference type="Google" id="ProtNLM"/>
    </source>
</evidence>
<comment type="caution">
    <text evidence="1">The sequence shown here is derived from an EMBL/GenBank/DDBJ whole genome shotgun (WGS) entry which is preliminary data.</text>
</comment>